<gene>
    <name evidence="3" type="ORF">WCD74_02190</name>
</gene>
<dbReference type="PANTHER" id="PTHR23416">
    <property type="entry name" value="SIALIC ACID SYNTHASE-RELATED"/>
    <property type="match status" value="1"/>
</dbReference>
<keyword evidence="2" id="KW-0677">Repeat</keyword>
<dbReference type="GO" id="GO:0016746">
    <property type="term" value="F:acyltransferase activity"/>
    <property type="evidence" value="ECO:0007669"/>
    <property type="project" value="UniProtKB-KW"/>
</dbReference>
<proteinExistence type="predicted"/>
<dbReference type="SUPFAM" id="SSF51161">
    <property type="entry name" value="Trimeric LpxA-like enzymes"/>
    <property type="match status" value="1"/>
</dbReference>
<dbReference type="Proteomes" id="UP001385809">
    <property type="component" value="Unassembled WGS sequence"/>
</dbReference>
<reference evidence="3 4" key="1">
    <citation type="submission" date="2024-03" db="EMBL/GenBank/DDBJ databases">
        <title>Actinomycetospora sp. OC33-EN08, a novel actinomycete isolated from wild orchid (Aerides multiflora).</title>
        <authorList>
            <person name="Suriyachadkun C."/>
        </authorList>
    </citation>
    <scope>NUCLEOTIDE SEQUENCE [LARGE SCALE GENOMIC DNA]</scope>
    <source>
        <strain evidence="3 4">OC33-EN08</strain>
    </source>
</reference>
<evidence type="ECO:0000313" key="4">
    <source>
        <dbReference type="Proteomes" id="UP001385809"/>
    </source>
</evidence>
<keyword evidence="4" id="KW-1185">Reference proteome</keyword>
<dbReference type="EMBL" id="JBBEGN010000001">
    <property type="protein sequence ID" value="MEJ2866558.1"/>
    <property type="molecule type" value="Genomic_DNA"/>
</dbReference>
<keyword evidence="3" id="KW-0012">Acyltransferase</keyword>
<keyword evidence="1 3" id="KW-0808">Transferase</keyword>
<dbReference type="InterPro" id="IPR051159">
    <property type="entry name" value="Hexapeptide_acetyltransf"/>
</dbReference>
<accession>A0ABU8MJD6</accession>
<dbReference type="RefSeq" id="WP_337693177.1">
    <property type="nucleotide sequence ID" value="NZ_JBBEGN010000001.1"/>
</dbReference>
<dbReference type="InterPro" id="IPR018357">
    <property type="entry name" value="Hexapep_transf_CS"/>
</dbReference>
<organism evidence="3 4">
    <name type="scientific">Actinomycetospora aurantiaca</name>
    <dbReference type="NCBI Taxonomy" id="3129233"/>
    <lineage>
        <taxon>Bacteria</taxon>
        <taxon>Bacillati</taxon>
        <taxon>Actinomycetota</taxon>
        <taxon>Actinomycetes</taxon>
        <taxon>Pseudonocardiales</taxon>
        <taxon>Pseudonocardiaceae</taxon>
        <taxon>Actinomycetospora</taxon>
    </lineage>
</organism>
<dbReference type="PANTHER" id="PTHR23416:SF78">
    <property type="entry name" value="LIPOPOLYSACCHARIDE BIOSYNTHESIS O-ACETYL TRANSFERASE WBBJ-RELATED"/>
    <property type="match status" value="1"/>
</dbReference>
<dbReference type="CDD" id="cd04647">
    <property type="entry name" value="LbH_MAT_like"/>
    <property type="match status" value="1"/>
</dbReference>
<evidence type="ECO:0000256" key="2">
    <source>
        <dbReference type="ARBA" id="ARBA00022737"/>
    </source>
</evidence>
<protein>
    <submittedName>
        <fullName evidence="3">Acyltransferase</fullName>
        <ecNumber evidence="3">2.3.1.-</ecNumber>
    </submittedName>
</protein>
<evidence type="ECO:0000256" key="1">
    <source>
        <dbReference type="ARBA" id="ARBA00022679"/>
    </source>
</evidence>
<dbReference type="InterPro" id="IPR001451">
    <property type="entry name" value="Hexapep"/>
</dbReference>
<dbReference type="InterPro" id="IPR011004">
    <property type="entry name" value="Trimer_LpxA-like_sf"/>
</dbReference>
<dbReference type="Pfam" id="PF00132">
    <property type="entry name" value="Hexapep"/>
    <property type="match status" value="1"/>
</dbReference>
<evidence type="ECO:0000313" key="3">
    <source>
        <dbReference type="EMBL" id="MEJ2866558.1"/>
    </source>
</evidence>
<dbReference type="Pfam" id="PF14602">
    <property type="entry name" value="Hexapep_2"/>
    <property type="match status" value="1"/>
</dbReference>
<name>A0ABU8MJD6_9PSEU</name>
<sequence>MSRPRNPAGLAVLAARSAACTAVLRARGVRTSGLVRCDGLLPALHTGGTVVLGAELSLRAVTGRIELGAHPGGTLTIGDRVFVNQGASLVATTGIEIGDDVHVGDLVGVADTDHHAVDHLAAVRTAPVVVEHHAWIGRAATLLPGAHVGAHAVIGAGAVVTGVIPPGVLAVGVPARPVRDLAPAPLGWRRA</sequence>
<dbReference type="PROSITE" id="PS00101">
    <property type="entry name" value="HEXAPEP_TRANSFERASES"/>
    <property type="match status" value="1"/>
</dbReference>
<comment type="caution">
    <text evidence="3">The sequence shown here is derived from an EMBL/GenBank/DDBJ whole genome shotgun (WGS) entry which is preliminary data.</text>
</comment>
<dbReference type="Gene3D" id="2.160.10.10">
    <property type="entry name" value="Hexapeptide repeat proteins"/>
    <property type="match status" value="1"/>
</dbReference>
<dbReference type="EC" id="2.3.1.-" evidence="3"/>